<keyword evidence="6" id="KW-0255">Endonuclease</keyword>
<dbReference type="Gene3D" id="3.90.220.20">
    <property type="entry name" value="DNA methylase specificity domains"/>
    <property type="match status" value="1"/>
</dbReference>
<proteinExistence type="inferred from homology"/>
<gene>
    <name evidence="6" type="ORF">ACHIRB_17280</name>
</gene>
<name>A0ABW7K6C2_9NOCA</name>
<evidence type="ECO:0000256" key="4">
    <source>
        <dbReference type="ARBA" id="ARBA00038652"/>
    </source>
</evidence>
<organism evidence="6 7">
    <name type="scientific">Antrihabitans spumae</name>
    <dbReference type="NCBI Taxonomy" id="3373370"/>
    <lineage>
        <taxon>Bacteria</taxon>
        <taxon>Bacillati</taxon>
        <taxon>Actinomycetota</taxon>
        <taxon>Actinomycetes</taxon>
        <taxon>Mycobacteriales</taxon>
        <taxon>Nocardiaceae</taxon>
        <taxon>Antrihabitans</taxon>
    </lineage>
</organism>
<dbReference type="InterPro" id="IPR000055">
    <property type="entry name" value="Restrct_endonuc_typeI_TRD"/>
</dbReference>
<accession>A0ABW7K6C2</accession>
<keyword evidence="3" id="KW-0238">DNA-binding</keyword>
<dbReference type="GO" id="GO:0016787">
    <property type="term" value="F:hydrolase activity"/>
    <property type="evidence" value="ECO:0007669"/>
    <property type="project" value="UniProtKB-KW"/>
</dbReference>
<dbReference type="GO" id="GO:0004519">
    <property type="term" value="F:endonuclease activity"/>
    <property type="evidence" value="ECO:0007669"/>
    <property type="project" value="UniProtKB-KW"/>
</dbReference>
<dbReference type="InterPro" id="IPR051212">
    <property type="entry name" value="Type-I_RE_S_subunit"/>
</dbReference>
<dbReference type="Pfam" id="PF01420">
    <property type="entry name" value="Methylase_S"/>
    <property type="match status" value="1"/>
</dbReference>
<keyword evidence="6" id="KW-0378">Hydrolase</keyword>
<dbReference type="EMBL" id="JBIMSN010000072">
    <property type="protein sequence ID" value="MFH5230314.1"/>
    <property type="molecule type" value="Genomic_DNA"/>
</dbReference>
<dbReference type="SUPFAM" id="SSF116734">
    <property type="entry name" value="DNA methylase specificity domain"/>
    <property type="match status" value="1"/>
</dbReference>
<dbReference type="InterPro" id="IPR044946">
    <property type="entry name" value="Restrct_endonuc_typeI_TRD_sf"/>
</dbReference>
<comment type="similarity">
    <text evidence="1">Belongs to the type-I restriction system S methylase family.</text>
</comment>
<dbReference type="Proteomes" id="UP001609219">
    <property type="component" value="Unassembled WGS sequence"/>
</dbReference>
<dbReference type="RefSeq" id="WP_395127732.1">
    <property type="nucleotide sequence ID" value="NZ_JBIMSN010000072.1"/>
</dbReference>
<dbReference type="PANTHER" id="PTHR43140">
    <property type="entry name" value="TYPE-1 RESTRICTION ENZYME ECOKI SPECIFICITY PROTEIN"/>
    <property type="match status" value="1"/>
</dbReference>
<evidence type="ECO:0000313" key="7">
    <source>
        <dbReference type="Proteomes" id="UP001609219"/>
    </source>
</evidence>
<dbReference type="EC" id="3.1.21.-" evidence="6"/>
<dbReference type="PANTHER" id="PTHR43140:SF1">
    <property type="entry name" value="TYPE I RESTRICTION ENZYME ECOKI SPECIFICITY SUBUNIT"/>
    <property type="match status" value="1"/>
</dbReference>
<evidence type="ECO:0000259" key="5">
    <source>
        <dbReference type="Pfam" id="PF01420"/>
    </source>
</evidence>
<protein>
    <submittedName>
        <fullName evidence="6">Restriction endonuclease subunit S</fullName>
        <ecNumber evidence="6">3.1.21.-</ecNumber>
    </submittedName>
</protein>
<evidence type="ECO:0000313" key="6">
    <source>
        <dbReference type="EMBL" id="MFH5230314.1"/>
    </source>
</evidence>
<keyword evidence="7" id="KW-1185">Reference proteome</keyword>
<keyword evidence="2" id="KW-0680">Restriction system</keyword>
<reference evidence="6 7" key="1">
    <citation type="submission" date="2024-10" db="EMBL/GenBank/DDBJ databases">
        <authorList>
            <person name="Riesco R."/>
        </authorList>
    </citation>
    <scope>NUCLEOTIDE SEQUENCE [LARGE SCALE GENOMIC DNA]</scope>
    <source>
        <strain evidence="6 7">NCIMB 15450</strain>
    </source>
</reference>
<comment type="subunit">
    <text evidence="4">The methyltransferase is composed of M and S polypeptides.</text>
</comment>
<evidence type="ECO:0000256" key="1">
    <source>
        <dbReference type="ARBA" id="ARBA00010923"/>
    </source>
</evidence>
<feature type="domain" description="Type I restriction modification DNA specificity" evidence="5">
    <location>
        <begin position="66"/>
        <end position="185"/>
    </location>
</feature>
<evidence type="ECO:0000256" key="3">
    <source>
        <dbReference type="ARBA" id="ARBA00023125"/>
    </source>
</evidence>
<keyword evidence="6" id="KW-0540">Nuclease</keyword>
<comment type="caution">
    <text evidence="6">The sequence shown here is derived from an EMBL/GenBank/DDBJ whole genome shotgun (WGS) entry which is preliminary data.</text>
</comment>
<sequence>MTGPLWVALPGGWLVGQVKNAATVTLGKMLQSKDSGSDVCAPYLRAANVQPDGVLVLDDVNEMWFGDEELEKLSIRAGDVVVVEGGQGGFGRAAYVDEDLPGWGFQNSINRLRPTGDFDGRFIAFYLIALRASGFIRAYCNVVSMPHLTAEKLARIPMPLPSLEEQRAIADHLDRETARIDTLIEEQQRFIELARERRSALITAAVTGQTYVLESA</sequence>
<evidence type="ECO:0000256" key="2">
    <source>
        <dbReference type="ARBA" id="ARBA00022747"/>
    </source>
</evidence>